<gene>
    <name evidence="1" type="ORF">XV03_08345</name>
</gene>
<evidence type="ECO:0000313" key="2">
    <source>
        <dbReference type="Proteomes" id="UP000218842"/>
    </source>
</evidence>
<comment type="caution">
    <text evidence="1">The sequence shown here is derived from an EMBL/GenBank/DDBJ whole genome shotgun (WGS) entry which is preliminary data.</text>
</comment>
<dbReference type="Proteomes" id="UP000218842">
    <property type="component" value="Unassembled WGS sequence"/>
</dbReference>
<accession>A0A2A3LAR8</accession>
<organism evidence="1 2">
    <name type="scientific">Mycobacterium avium subsp. hominissuis</name>
    <dbReference type="NCBI Taxonomy" id="439334"/>
    <lineage>
        <taxon>Bacteria</taxon>
        <taxon>Bacillati</taxon>
        <taxon>Actinomycetota</taxon>
        <taxon>Actinomycetes</taxon>
        <taxon>Mycobacteriales</taxon>
        <taxon>Mycobacteriaceae</taxon>
        <taxon>Mycobacterium</taxon>
        <taxon>Mycobacterium avium complex (MAC)</taxon>
    </lineage>
</organism>
<dbReference type="EMBL" id="LBGZ01000056">
    <property type="protein sequence ID" value="PBJ36930.1"/>
    <property type="molecule type" value="Genomic_DNA"/>
</dbReference>
<reference evidence="1 2" key="1">
    <citation type="journal article" date="2017" name="Genome Biol. Evol.">
        <title>Population Structure and Local Adaptation of MAC Lung Disease Agent Mycobacterium avium subsp. hominissuis.</title>
        <authorList>
            <person name="Yano H."/>
            <person name="Iwamoto T."/>
            <person name="Nishiuchi Y."/>
            <person name="Nakajima C."/>
            <person name="Starkova D.A."/>
            <person name="Mokrousov I."/>
            <person name="Narvskaya O."/>
            <person name="Yoshida S."/>
            <person name="Arikawa K."/>
            <person name="Nakanishi N."/>
            <person name="Osaki K."/>
            <person name="Nakagawa I."/>
            <person name="Ato M."/>
            <person name="Suzuki Y."/>
            <person name="Maruyama F."/>
        </authorList>
    </citation>
    <scope>NUCLEOTIDE SEQUENCE [LARGE SCALE GENOMIC DNA]</scope>
    <source>
        <strain evidence="1 2">OCU466</strain>
    </source>
</reference>
<proteinExistence type="predicted"/>
<name>A0A2A3LAR8_MYCAV</name>
<sequence>MVTYVLICSTNSAAKTRAPGRKGQREMTTVLVTDTGPHITTDNVAVHAELAVELYQETTDGPFTAILVRHETRWWDDDPDPDYVDTIVSRSEFATSLPEVFAAVDAWLVTGHRLRVQPHTWRPSDSGPDVGAVLILEGRTVPTHPIAGGPLGCWAA</sequence>
<evidence type="ECO:0000313" key="1">
    <source>
        <dbReference type="EMBL" id="PBJ36930.1"/>
    </source>
</evidence>
<protein>
    <submittedName>
        <fullName evidence="1">Uncharacterized protein</fullName>
    </submittedName>
</protein>
<dbReference type="AlphaFoldDB" id="A0A2A3LAR8"/>